<dbReference type="InterPro" id="IPR010385">
    <property type="entry name" value="DUF982"/>
</dbReference>
<protein>
    <submittedName>
        <fullName evidence="1">DUF982 domain-containing protein</fullName>
    </submittedName>
</protein>
<reference evidence="1 2" key="1">
    <citation type="submission" date="2020-07" db="EMBL/GenBank/DDBJ databases">
        <title>Pseudogemmobacter sp. nov., isolated from poultry manure in Taiwan.</title>
        <authorList>
            <person name="Lin S.-Y."/>
            <person name="Tang Y.-S."/>
            <person name="Young C.-C."/>
        </authorList>
    </citation>
    <scope>NUCLEOTIDE SEQUENCE [LARGE SCALE GENOMIC DNA]</scope>
    <source>
        <strain evidence="1 2">CC-YST710</strain>
    </source>
</reference>
<dbReference type="EMBL" id="JACDXX010000034">
    <property type="protein sequence ID" value="MCB5412236.1"/>
    <property type="molecule type" value="Genomic_DNA"/>
</dbReference>
<sequence>MQCRTRFPRNGGAASCTRHSLSRKEVFLIEINWGKPLSFVMSPDGDVQKFSTIEQVKHWLVRKWPIADEAHAIALQQVNAAMDCIIPVGIARRAFAAAAKSAGFVPENLVAYPMRKAA</sequence>
<gene>
    <name evidence="1" type="ORF">H0485_19880</name>
</gene>
<comment type="caution">
    <text evidence="1">The sequence shown here is derived from an EMBL/GenBank/DDBJ whole genome shotgun (WGS) entry which is preliminary data.</text>
</comment>
<dbReference type="Gene3D" id="6.10.250.730">
    <property type="match status" value="1"/>
</dbReference>
<proteinExistence type="predicted"/>
<accession>A0ABS8CS56</accession>
<keyword evidence="2" id="KW-1185">Reference proteome</keyword>
<dbReference type="Pfam" id="PF06169">
    <property type="entry name" value="DUF982"/>
    <property type="match status" value="1"/>
</dbReference>
<evidence type="ECO:0000313" key="2">
    <source>
        <dbReference type="Proteomes" id="UP001198571"/>
    </source>
</evidence>
<name>A0ABS8CS56_9RHOB</name>
<dbReference type="Proteomes" id="UP001198571">
    <property type="component" value="Unassembled WGS sequence"/>
</dbReference>
<evidence type="ECO:0000313" key="1">
    <source>
        <dbReference type="EMBL" id="MCB5412236.1"/>
    </source>
</evidence>
<organism evidence="1 2">
    <name type="scientific">Pseudogemmobacter faecipullorum</name>
    <dbReference type="NCBI Taxonomy" id="2755041"/>
    <lineage>
        <taxon>Bacteria</taxon>
        <taxon>Pseudomonadati</taxon>
        <taxon>Pseudomonadota</taxon>
        <taxon>Alphaproteobacteria</taxon>
        <taxon>Rhodobacterales</taxon>
        <taxon>Paracoccaceae</taxon>
        <taxon>Pseudogemmobacter</taxon>
    </lineage>
</organism>